<dbReference type="Pfam" id="PF13229">
    <property type="entry name" value="Beta_helix"/>
    <property type="match status" value="1"/>
</dbReference>
<reference evidence="4" key="1">
    <citation type="submission" date="2021-01" db="EMBL/GenBank/DDBJ databases">
        <title>Marivirga sp. nov., isolated from intertidal surface sediments.</title>
        <authorList>
            <person name="Zhang M."/>
        </authorList>
    </citation>
    <scope>NUCLEOTIDE SEQUENCE</scope>
    <source>
        <strain evidence="4">SM1354</strain>
    </source>
</reference>
<dbReference type="InterPro" id="IPR039448">
    <property type="entry name" value="Beta_helix"/>
</dbReference>
<dbReference type="Pfam" id="PF22352">
    <property type="entry name" value="K319L-like_PKD"/>
    <property type="match status" value="1"/>
</dbReference>
<dbReference type="InterPro" id="IPR012334">
    <property type="entry name" value="Pectin_lyas_fold"/>
</dbReference>
<dbReference type="AlphaFoldDB" id="A0A937DHN7"/>
<comment type="caution">
    <text evidence="4">The sequence shown here is derived from an EMBL/GenBank/DDBJ whole genome shotgun (WGS) entry which is preliminary data.</text>
</comment>
<evidence type="ECO:0000313" key="5">
    <source>
        <dbReference type="Proteomes" id="UP000642920"/>
    </source>
</evidence>
<dbReference type="Proteomes" id="UP000642920">
    <property type="component" value="Unassembled WGS sequence"/>
</dbReference>
<dbReference type="InterPro" id="IPR013783">
    <property type="entry name" value="Ig-like_fold"/>
</dbReference>
<feature type="compositionally biased region" description="Acidic residues" evidence="1">
    <location>
        <begin position="109"/>
        <end position="126"/>
    </location>
</feature>
<gene>
    <name evidence="4" type="ORF">JKP34_02955</name>
</gene>
<dbReference type="SMART" id="SM00710">
    <property type="entry name" value="PbH1"/>
    <property type="match status" value="10"/>
</dbReference>
<feature type="signal peptide" evidence="2">
    <location>
        <begin position="1"/>
        <end position="19"/>
    </location>
</feature>
<dbReference type="EMBL" id="JAERQG010000001">
    <property type="protein sequence ID" value="MBL0764195.1"/>
    <property type="molecule type" value="Genomic_DNA"/>
</dbReference>
<name>A0A937DHN7_9BACT</name>
<dbReference type="Gene3D" id="2.160.20.10">
    <property type="entry name" value="Single-stranded right-handed beta-helix, Pectin lyase-like"/>
    <property type="match status" value="1"/>
</dbReference>
<evidence type="ECO:0000256" key="1">
    <source>
        <dbReference type="SAM" id="MobiDB-lite"/>
    </source>
</evidence>
<dbReference type="SUPFAM" id="SSF49299">
    <property type="entry name" value="PKD domain"/>
    <property type="match status" value="1"/>
</dbReference>
<sequence>MKQITKILMLMLFVGVIFSCDDTDDSDDMDGNNTAPTADAGDDITITLGETVTLDGGNSSDDDNDPLSYSWELTSQPSGSSVSIDNNENVQVQFIPDVAGSYTATLTVSDDDDSDDSDDETSKEDTDEVLITVEEPEQQTVIIDSDVTEDTVWEDIYDDETPDYRVTNSISVEAALTINPGVIVEFDEDVNFFIAAEGTLISEGDTGNKIIMTSSNEEGEVLWKGIEIVSTLSNNSISNTEIKYAGGAEYTSFADFVDVPAAIAIHSNGRLNLNNSLISESGGYGMYVRFGELLSFSENSFENNSNAGLGVNLTEAVKIDGATTFTNNQHAVEIYGSGITESSETTLSKLDGTSAYYVSGNLSIESVFNIEAGAFLEMAEDVSIFVDPAGTFKAIGSSDSRISFNSANPSGGILWKGIEITSTSSQNEISYADIDNAGGDDYTSFADFVDVPASIAIRSNGELNLTNSTISNSGGYGMYIRYGVLNSFENNTFSDNTLAGIGLDLQQATMIDNASTFTANDKAVEIYGSTIDESGEFTLSFLSNSSAYYVSGSLDVATFLNIEEGTKLNMAEDVNILVSANGVLRATGSESNKIEFNSINPSSGILWKGIEFTSTSVQNELTHCIITNAGNSNYTSFSDFVDVKAGIAIRNDAKLKLNNTEVSNSGGYGVYVRYGEFESFQANTFSENTRAHVGLPANEASSIDEATTFSGDSYAIEVYGNISDESTWVNLNGTARYNVVADVTINNGLTLNPGVQIDFDEDLDFDVRSAGYLNAEGTSGDPILFTSSNEAGEIAWGGLKFYTSDARNVLDFVTVNLAGGNETTDLDNFIDEKTSIAGNGNARLTLTNSTISNGEGFGVYFQGTINDIEAGAANNTFTNNTSGNVF</sequence>
<dbReference type="RefSeq" id="WP_201917547.1">
    <property type="nucleotide sequence ID" value="NZ_JAERQG010000001.1"/>
</dbReference>
<dbReference type="InterPro" id="IPR006626">
    <property type="entry name" value="PbH1"/>
</dbReference>
<evidence type="ECO:0000313" key="4">
    <source>
        <dbReference type="EMBL" id="MBL0764195.1"/>
    </source>
</evidence>
<protein>
    <submittedName>
        <fullName evidence="4">PKD domain-containing protein</fullName>
    </submittedName>
</protein>
<keyword evidence="2" id="KW-0732">Signal</keyword>
<dbReference type="InterPro" id="IPR035986">
    <property type="entry name" value="PKD_dom_sf"/>
</dbReference>
<feature type="domain" description="Right handed beta helix" evidence="3">
    <location>
        <begin position="417"/>
        <end position="530"/>
    </location>
</feature>
<proteinExistence type="predicted"/>
<dbReference type="InterPro" id="IPR011050">
    <property type="entry name" value="Pectin_lyase_fold/virulence"/>
</dbReference>
<evidence type="ECO:0000256" key="2">
    <source>
        <dbReference type="SAM" id="SignalP"/>
    </source>
</evidence>
<feature type="region of interest" description="Disordered" evidence="1">
    <location>
        <begin position="106"/>
        <end position="126"/>
    </location>
</feature>
<dbReference type="SUPFAM" id="SSF51126">
    <property type="entry name" value="Pectin lyase-like"/>
    <property type="match status" value="2"/>
</dbReference>
<dbReference type="PROSITE" id="PS51257">
    <property type="entry name" value="PROKAR_LIPOPROTEIN"/>
    <property type="match status" value="1"/>
</dbReference>
<evidence type="ECO:0000259" key="3">
    <source>
        <dbReference type="Pfam" id="PF13229"/>
    </source>
</evidence>
<keyword evidence="5" id="KW-1185">Reference proteome</keyword>
<organism evidence="4 5">
    <name type="scientific">Marivirga atlantica</name>
    <dbReference type="NCBI Taxonomy" id="1548457"/>
    <lineage>
        <taxon>Bacteria</taxon>
        <taxon>Pseudomonadati</taxon>
        <taxon>Bacteroidota</taxon>
        <taxon>Cytophagia</taxon>
        <taxon>Cytophagales</taxon>
        <taxon>Marivirgaceae</taxon>
        <taxon>Marivirga</taxon>
    </lineage>
</organism>
<dbReference type="Gene3D" id="2.60.40.10">
    <property type="entry name" value="Immunoglobulins"/>
    <property type="match status" value="1"/>
</dbReference>
<accession>A0A937DHN7</accession>
<feature type="chain" id="PRO_5036682330" evidence="2">
    <location>
        <begin position="20"/>
        <end position="886"/>
    </location>
</feature>